<evidence type="ECO:0000259" key="7">
    <source>
        <dbReference type="PROSITE" id="PS50811"/>
    </source>
</evidence>
<accession>A0AAD3XV19</accession>
<keyword evidence="4" id="KW-0804">Transcription</keyword>
<dbReference type="PANTHER" id="PTHR32096:SF80">
    <property type="entry name" value="WRKY TRANSCRIPTION FACTOR 27-RELATED"/>
    <property type="match status" value="1"/>
</dbReference>
<dbReference type="AlphaFoldDB" id="A0AAD3XV19"/>
<feature type="domain" description="WRKY" evidence="7">
    <location>
        <begin position="142"/>
        <end position="208"/>
    </location>
</feature>
<keyword evidence="3" id="KW-0238">DNA-binding</keyword>
<evidence type="ECO:0000256" key="2">
    <source>
        <dbReference type="ARBA" id="ARBA00023015"/>
    </source>
</evidence>
<dbReference type="GO" id="GO:0000976">
    <property type="term" value="F:transcription cis-regulatory region binding"/>
    <property type="evidence" value="ECO:0007669"/>
    <property type="project" value="TreeGrafter"/>
</dbReference>
<organism evidence="8 9">
    <name type="scientific">Nepenthes gracilis</name>
    <name type="common">Slender pitcher plant</name>
    <dbReference type="NCBI Taxonomy" id="150966"/>
    <lineage>
        <taxon>Eukaryota</taxon>
        <taxon>Viridiplantae</taxon>
        <taxon>Streptophyta</taxon>
        <taxon>Embryophyta</taxon>
        <taxon>Tracheophyta</taxon>
        <taxon>Spermatophyta</taxon>
        <taxon>Magnoliopsida</taxon>
        <taxon>eudicotyledons</taxon>
        <taxon>Gunneridae</taxon>
        <taxon>Pentapetalae</taxon>
        <taxon>Caryophyllales</taxon>
        <taxon>Nepenthaceae</taxon>
        <taxon>Nepenthes</taxon>
    </lineage>
</organism>
<feature type="compositionally biased region" description="Polar residues" evidence="6">
    <location>
        <begin position="225"/>
        <end position="241"/>
    </location>
</feature>
<evidence type="ECO:0000313" key="9">
    <source>
        <dbReference type="Proteomes" id="UP001279734"/>
    </source>
</evidence>
<evidence type="ECO:0000313" key="8">
    <source>
        <dbReference type="EMBL" id="GMH18373.1"/>
    </source>
</evidence>
<comment type="caution">
    <text evidence="8">The sequence shown here is derived from an EMBL/GenBank/DDBJ whole genome shotgun (WGS) entry which is preliminary data.</text>
</comment>
<dbReference type="InterPro" id="IPR036576">
    <property type="entry name" value="WRKY_dom_sf"/>
</dbReference>
<proteinExistence type="predicted"/>
<dbReference type="SUPFAM" id="SSF118290">
    <property type="entry name" value="WRKY DNA-binding domain"/>
    <property type="match status" value="1"/>
</dbReference>
<comment type="subcellular location">
    <subcellularLocation>
        <location evidence="1">Nucleus</location>
    </subcellularLocation>
</comment>
<evidence type="ECO:0000256" key="1">
    <source>
        <dbReference type="ARBA" id="ARBA00004123"/>
    </source>
</evidence>
<keyword evidence="2" id="KW-0805">Transcription regulation</keyword>
<dbReference type="Proteomes" id="UP001279734">
    <property type="component" value="Unassembled WGS sequence"/>
</dbReference>
<evidence type="ECO:0000256" key="4">
    <source>
        <dbReference type="ARBA" id="ARBA00023163"/>
    </source>
</evidence>
<dbReference type="GO" id="GO:0003700">
    <property type="term" value="F:DNA-binding transcription factor activity"/>
    <property type="evidence" value="ECO:0007669"/>
    <property type="project" value="InterPro"/>
</dbReference>
<evidence type="ECO:0000256" key="3">
    <source>
        <dbReference type="ARBA" id="ARBA00023125"/>
    </source>
</evidence>
<keyword evidence="5" id="KW-0539">Nucleus</keyword>
<dbReference type="Gene3D" id="2.20.25.80">
    <property type="entry name" value="WRKY domain"/>
    <property type="match status" value="1"/>
</dbReference>
<dbReference type="PROSITE" id="PS50811">
    <property type="entry name" value="WRKY"/>
    <property type="match status" value="1"/>
</dbReference>
<dbReference type="EMBL" id="BSYO01000019">
    <property type="protein sequence ID" value="GMH18373.1"/>
    <property type="molecule type" value="Genomic_DNA"/>
</dbReference>
<evidence type="ECO:0000256" key="5">
    <source>
        <dbReference type="ARBA" id="ARBA00023242"/>
    </source>
</evidence>
<evidence type="ECO:0000256" key="6">
    <source>
        <dbReference type="SAM" id="MobiDB-lite"/>
    </source>
</evidence>
<dbReference type="PANTHER" id="PTHR32096">
    <property type="entry name" value="WRKY TRANSCRIPTION FACTOR 30-RELATED-RELATED"/>
    <property type="match status" value="1"/>
</dbReference>
<feature type="region of interest" description="Disordered" evidence="6">
    <location>
        <begin position="225"/>
        <end position="256"/>
    </location>
</feature>
<dbReference type="InterPro" id="IPR003657">
    <property type="entry name" value="WRKY_dom"/>
</dbReference>
<feature type="compositionally biased region" description="Low complexity" evidence="6">
    <location>
        <begin position="242"/>
        <end position="256"/>
    </location>
</feature>
<dbReference type="GO" id="GO:0005634">
    <property type="term" value="C:nucleus"/>
    <property type="evidence" value="ECO:0007669"/>
    <property type="project" value="UniProtKB-SubCell"/>
</dbReference>
<gene>
    <name evidence="8" type="ORF">Nepgr_020214</name>
</gene>
<protein>
    <recommendedName>
        <fullName evidence="7">WRKY domain-containing protein</fullName>
    </recommendedName>
</protein>
<reference evidence="8" key="1">
    <citation type="submission" date="2023-05" db="EMBL/GenBank/DDBJ databases">
        <title>Nepenthes gracilis genome sequencing.</title>
        <authorList>
            <person name="Fukushima K."/>
        </authorList>
    </citation>
    <scope>NUCLEOTIDE SEQUENCE</scope>
    <source>
        <strain evidence="8">SING2019-196</strain>
    </source>
</reference>
<dbReference type="InterPro" id="IPR044810">
    <property type="entry name" value="WRKY_plant"/>
</dbReference>
<keyword evidence="9" id="KW-1185">Reference proteome</keyword>
<dbReference type="SMART" id="SM00774">
    <property type="entry name" value="WRKY"/>
    <property type="match status" value="1"/>
</dbReference>
<name>A0AAD3XV19_NEPGR</name>
<sequence>MEEEWDLYAVVRNHTTAGNVRAEINSAAVDSTVTIINAAVKEASLINFVAPFDMFDFTGATFDNNPFDELGNLYKPFYPETPRPSRRPPAAAVDATNVIGVLNQSVLHLRQIQQQQPQRAAHHYRCRKRKNEQLRTTRQVTAENILSTDNWAWRKYGQKPIKGSPHPRNYYRCSSSKGCTARKYVEKNPTDPNMYVVTYTGDHCHPRPTVRNLLAGSTRTKFYDANNPTYGNPETPAQKTATSSPPISPSSSTGVSLTTPLAAAAMEDGDNVKANCSNAGAIAEENFEIDIADFVNDGGGAEENENADDGFDFLDDLSIPNSMADENLYITMAELEVVKNVNMNGAPSI</sequence>
<dbReference type="Pfam" id="PF03106">
    <property type="entry name" value="WRKY"/>
    <property type="match status" value="1"/>
</dbReference>